<name>A0ABV7JDH3_9GAMM</name>
<dbReference type="RefSeq" id="WP_077412419.1">
    <property type="nucleotide sequence ID" value="NZ_JBHRTS010000004.1"/>
</dbReference>
<sequence length="288" mass="32835">MKNTLNNAIRRMLIQVFRPLVRIMLRLNVPFHEAADVLRWTYVDVADRHFGINGKPPTKSRMSVITGLSRTQVDIQIKKDLFDEDEQPNKWHRAVRVLTGWVEDEAFLDPQGHASIIPLESSDETDFKTLVDRYSGGATYRSILDDLLLSGSVKVKNGQVQLIKPYYLTENDDDDIQKIDFLGVSTQYLLETIDHNIDPERPGPKFQRIVYHEGLPASLYNIAESFVRSRCQSLANEVDEYLAHLIQHADNSQQDDLIPYVGVGLYFYNGESVDQSSEVHTQLTGVNS</sequence>
<reference evidence="2" key="1">
    <citation type="journal article" date="2019" name="Int. J. Syst. Evol. Microbiol.">
        <title>The Global Catalogue of Microorganisms (GCM) 10K type strain sequencing project: providing services to taxonomists for standard genome sequencing and annotation.</title>
        <authorList>
            <consortium name="The Broad Institute Genomics Platform"/>
            <consortium name="The Broad Institute Genome Sequencing Center for Infectious Disease"/>
            <person name="Wu L."/>
            <person name="Ma J."/>
        </authorList>
    </citation>
    <scope>NUCLEOTIDE SEQUENCE [LARGE SCALE GENOMIC DNA]</scope>
    <source>
        <strain evidence="2">KCTC 42953</strain>
    </source>
</reference>
<organism evidence="1 2">
    <name type="scientific">Marinicella sediminis</name>
    <dbReference type="NCBI Taxonomy" id="1792834"/>
    <lineage>
        <taxon>Bacteria</taxon>
        <taxon>Pseudomonadati</taxon>
        <taxon>Pseudomonadota</taxon>
        <taxon>Gammaproteobacteria</taxon>
        <taxon>Lysobacterales</taxon>
        <taxon>Marinicellaceae</taxon>
        <taxon>Marinicella</taxon>
    </lineage>
</organism>
<protein>
    <submittedName>
        <fullName evidence="1">DUF6502 family protein</fullName>
    </submittedName>
</protein>
<evidence type="ECO:0000313" key="1">
    <source>
        <dbReference type="EMBL" id="MFC3194151.1"/>
    </source>
</evidence>
<dbReference type="EMBL" id="JBHRTS010000004">
    <property type="protein sequence ID" value="MFC3194151.1"/>
    <property type="molecule type" value="Genomic_DNA"/>
</dbReference>
<dbReference type="InterPro" id="IPR045445">
    <property type="entry name" value="DUF6502"/>
</dbReference>
<gene>
    <name evidence="1" type="ORF">ACFODZ_07850</name>
</gene>
<dbReference type="Proteomes" id="UP001595533">
    <property type="component" value="Unassembled WGS sequence"/>
</dbReference>
<evidence type="ECO:0000313" key="2">
    <source>
        <dbReference type="Proteomes" id="UP001595533"/>
    </source>
</evidence>
<keyword evidence="2" id="KW-1185">Reference proteome</keyword>
<proteinExistence type="predicted"/>
<dbReference type="Pfam" id="PF20112">
    <property type="entry name" value="DUF6502"/>
    <property type="match status" value="1"/>
</dbReference>
<comment type="caution">
    <text evidence="1">The sequence shown here is derived from an EMBL/GenBank/DDBJ whole genome shotgun (WGS) entry which is preliminary data.</text>
</comment>
<accession>A0ABV7JDH3</accession>